<name>A0ABV9AAF6_9ACTN</name>
<sequence>MPLEAGLLEILACPACHSPLREESEELVCTGGTECGLVYPVRDGIPVLLVDEARRPA</sequence>
<dbReference type="Gene3D" id="2.20.25.10">
    <property type="match status" value="1"/>
</dbReference>
<comment type="caution">
    <text evidence="2">The sequence shown here is derived from an EMBL/GenBank/DDBJ whole genome shotgun (WGS) entry which is preliminary data.</text>
</comment>
<dbReference type="SUPFAM" id="SSF158997">
    <property type="entry name" value="Trm112p-like"/>
    <property type="match status" value="1"/>
</dbReference>
<gene>
    <name evidence="2" type="ORF">ACFPA8_17630</name>
</gene>
<reference evidence="3" key="1">
    <citation type="journal article" date="2019" name="Int. J. Syst. Evol. Microbiol.">
        <title>The Global Catalogue of Microorganisms (GCM) 10K type strain sequencing project: providing services to taxonomists for standard genome sequencing and annotation.</title>
        <authorList>
            <consortium name="The Broad Institute Genomics Platform"/>
            <consortium name="The Broad Institute Genome Sequencing Center for Infectious Disease"/>
            <person name="Wu L."/>
            <person name="Ma J."/>
        </authorList>
    </citation>
    <scope>NUCLEOTIDE SEQUENCE [LARGE SCALE GENOMIC DNA]</scope>
    <source>
        <strain evidence="3">CGMCC 4.7357</strain>
    </source>
</reference>
<dbReference type="HAMAP" id="MF_01187">
    <property type="entry name" value="UPF0434"/>
    <property type="match status" value="1"/>
</dbReference>
<protein>
    <recommendedName>
        <fullName evidence="1">UPF0434 protein ACFPA8_17630</fullName>
    </recommendedName>
</protein>
<evidence type="ECO:0000313" key="3">
    <source>
        <dbReference type="Proteomes" id="UP001595997"/>
    </source>
</evidence>
<dbReference type="PANTHER" id="PTHR33505:SF4">
    <property type="entry name" value="PROTEIN PREY, MITOCHONDRIAL"/>
    <property type="match status" value="1"/>
</dbReference>
<dbReference type="Pfam" id="PF03966">
    <property type="entry name" value="Trm112p"/>
    <property type="match status" value="1"/>
</dbReference>
<keyword evidence="3" id="KW-1185">Reference proteome</keyword>
<dbReference type="Proteomes" id="UP001595997">
    <property type="component" value="Unassembled WGS sequence"/>
</dbReference>
<proteinExistence type="inferred from homology"/>
<accession>A0ABV9AAF6</accession>
<evidence type="ECO:0000313" key="2">
    <source>
        <dbReference type="EMBL" id="MFC4495945.1"/>
    </source>
</evidence>
<organism evidence="2 3">
    <name type="scientific">Streptomyces ovatisporus</name>
    <dbReference type="NCBI Taxonomy" id="1128682"/>
    <lineage>
        <taxon>Bacteria</taxon>
        <taxon>Bacillati</taxon>
        <taxon>Actinomycetota</taxon>
        <taxon>Actinomycetes</taxon>
        <taxon>Kitasatosporales</taxon>
        <taxon>Streptomycetaceae</taxon>
        <taxon>Streptomyces</taxon>
    </lineage>
</organism>
<dbReference type="RefSeq" id="WP_386449592.1">
    <property type="nucleotide sequence ID" value="NZ_JBHSFH010000008.1"/>
</dbReference>
<dbReference type="EMBL" id="JBHSFH010000008">
    <property type="protein sequence ID" value="MFC4495945.1"/>
    <property type="molecule type" value="Genomic_DNA"/>
</dbReference>
<dbReference type="PANTHER" id="PTHR33505">
    <property type="entry name" value="ZGC:162634"/>
    <property type="match status" value="1"/>
</dbReference>
<dbReference type="InterPro" id="IPR005651">
    <property type="entry name" value="Trm112-like"/>
</dbReference>
<evidence type="ECO:0000256" key="1">
    <source>
        <dbReference type="HAMAP-Rule" id="MF_01187"/>
    </source>
</evidence>
<comment type="similarity">
    <text evidence="1">Belongs to the UPF0434 family.</text>
</comment>